<dbReference type="SUPFAM" id="SSF55785">
    <property type="entry name" value="PYP-like sensor domain (PAS domain)"/>
    <property type="match status" value="1"/>
</dbReference>
<dbReference type="InterPro" id="IPR003594">
    <property type="entry name" value="HATPase_dom"/>
</dbReference>
<sequence>MSRPRVLCVSGDRSTRASITLSLTDTQVDIVIAQQATAAIHRLEREAIDAVVIDASTVADVPTLVRTVESEAPGTPTFVSWGTGDDGSVLSEVAVRADETATGAQLADAIIDSLQDETSTGLPSTVDSNADDSALETGTAVRDLPAALADLVSTVRCRLVDATSPLAVERVLREELTSGDQFTFAWVGEYDPGEREIVPWLSDPGAMAWSLQRTFGIGDGEYPLLERVIRTKAIQCRRYDEDESDTVPFGDHAFERGARSVAIAPLGAGDELYGVVVIYATDPISTRELDAIQATAATASHVLETIAVRGRLDQRERALHRYERLVETAGDGMYVLDDAGHFTTVNDALVEITGYSREGLLGEHASILFHPDDVSASSALIRSLLKSEKHTETIELPLETKAGETIPCEAQIAVLLSDGTFLGSVGVLRDITERKRSERKLRERNERLDTFARIVSHDLRNPLGVAQGYLELFEESRDPEHADKTREGLDRMEAIIEDVLAIAREGEWAADTVHIDLESIAREAWDHVSTADATLSVTDTMTLDADRSRLLRLLENCFRNSLEHGDTTGTVRVGTLESAEQDGRKRGFFIEDDGDGLPAELREELFDPSVSSSSEGLGIGLWIVREVATGHGWSVVATESESGGARFEFETGV</sequence>
<protein>
    <recommendedName>
        <fullName evidence="2">histidine kinase</fullName>
        <ecNumber evidence="2">2.7.13.3</ecNumber>
    </recommendedName>
</protein>
<dbReference type="InterPro" id="IPR036097">
    <property type="entry name" value="HisK_dim/P_sf"/>
</dbReference>
<evidence type="ECO:0000259" key="8">
    <source>
        <dbReference type="PROSITE" id="PS50113"/>
    </source>
</evidence>
<evidence type="ECO:0000256" key="3">
    <source>
        <dbReference type="ARBA" id="ARBA00022679"/>
    </source>
</evidence>
<dbReference type="RefSeq" id="WP_180840548.1">
    <property type="nucleotide sequence ID" value="NZ_CP059154.1"/>
</dbReference>
<dbReference type="Gene3D" id="3.30.565.10">
    <property type="entry name" value="Histidine kinase-like ATPase, C-terminal domain"/>
    <property type="match status" value="1"/>
</dbReference>
<feature type="domain" description="PAC" evidence="8">
    <location>
        <begin position="392"/>
        <end position="443"/>
    </location>
</feature>
<dbReference type="Pfam" id="PF02518">
    <property type="entry name" value="HATPase_c"/>
    <property type="match status" value="1"/>
</dbReference>
<feature type="domain" description="PAS" evidence="7">
    <location>
        <begin position="318"/>
        <end position="388"/>
    </location>
</feature>
<dbReference type="SUPFAM" id="SSF55781">
    <property type="entry name" value="GAF domain-like"/>
    <property type="match status" value="1"/>
</dbReference>
<dbReference type="GO" id="GO:0000155">
    <property type="term" value="F:phosphorelay sensor kinase activity"/>
    <property type="evidence" value="ECO:0007669"/>
    <property type="project" value="InterPro"/>
</dbReference>
<dbReference type="SMART" id="SM00086">
    <property type="entry name" value="PAC"/>
    <property type="match status" value="1"/>
</dbReference>
<dbReference type="InterPro" id="IPR000014">
    <property type="entry name" value="PAS"/>
</dbReference>
<dbReference type="InterPro" id="IPR003661">
    <property type="entry name" value="HisK_dim/P_dom"/>
</dbReference>
<dbReference type="InterPro" id="IPR005467">
    <property type="entry name" value="His_kinase_dom"/>
</dbReference>
<accession>A0A7D6GJL3</accession>
<gene>
    <name evidence="9" type="ORF">HYG81_14890</name>
</gene>
<dbReference type="SMART" id="SM00387">
    <property type="entry name" value="HATPase_c"/>
    <property type="match status" value="1"/>
</dbReference>
<keyword evidence="4" id="KW-0418">Kinase</keyword>
<evidence type="ECO:0000256" key="1">
    <source>
        <dbReference type="ARBA" id="ARBA00000085"/>
    </source>
</evidence>
<dbReference type="Gene3D" id="3.30.450.20">
    <property type="entry name" value="PAS domain"/>
    <property type="match status" value="1"/>
</dbReference>
<evidence type="ECO:0000313" key="9">
    <source>
        <dbReference type="EMBL" id="QLK25359.1"/>
    </source>
</evidence>
<comment type="catalytic activity">
    <reaction evidence="1">
        <text>ATP + protein L-histidine = ADP + protein N-phospho-L-histidine.</text>
        <dbReference type="EC" id="2.7.13.3"/>
    </reaction>
</comment>
<evidence type="ECO:0000259" key="6">
    <source>
        <dbReference type="PROSITE" id="PS50109"/>
    </source>
</evidence>
<evidence type="ECO:0000256" key="4">
    <source>
        <dbReference type="ARBA" id="ARBA00022777"/>
    </source>
</evidence>
<dbReference type="SMART" id="SM00388">
    <property type="entry name" value="HisKA"/>
    <property type="match status" value="1"/>
</dbReference>
<dbReference type="Gene3D" id="3.30.450.40">
    <property type="match status" value="1"/>
</dbReference>
<dbReference type="PANTHER" id="PTHR43711">
    <property type="entry name" value="TWO-COMPONENT HISTIDINE KINASE"/>
    <property type="match status" value="1"/>
</dbReference>
<dbReference type="CDD" id="cd00082">
    <property type="entry name" value="HisKA"/>
    <property type="match status" value="1"/>
</dbReference>
<organism evidence="9 10">
    <name type="scientific">Natrinema zhouii</name>
    <dbReference type="NCBI Taxonomy" id="1710539"/>
    <lineage>
        <taxon>Archaea</taxon>
        <taxon>Methanobacteriati</taxon>
        <taxon>Methanobacteriota</taxon>
        <taxon>Stenosarchaea group</taxon>
        <taxon>Halobacteria</taxon>
        <taxon>Halobacteriales</taxon>
        <taxon>Natrialbaceae</taxon>
        <taxon>Natrinema</taxon>
    </lineage>
</organism>
<dbReference type="OrthoDB" id="8127at2157"/>
<dbReference type="GO" id="GO:0006355">
    <property type="term" value="P:regulation of DNA-templated transcription"/>
    <property type="evidence" value="ECO:0007669"/>
    <property type="project" value="InterPro"/>
</dbReference>
<dbReference type="CDD" id="cd00130">
    <property type="entry name" value="PAS"/>
    <property type="match status" value="1"/>
</dbReference>
<dbReference type="EMBL" id="CP059154">
    <property type="protein sequence ID" value="QLK25359.1"/>
    <property type="molecule type" value="Genomic_DNA"/>
</dbReference>
<dbReference type="Pfam" id="PF00512">
    <property type="entry name" value="HisKA"/>
    <property type="match status" value="1"/>
</dbReference>
<dbReference type="Pfam" id="PF13185">
    <property type="entry name" value="GAF_2"/>
    <property type="match status" value="1"/>
</dbReference>
<dbReference type="PROSITE" id="PS50113">
    <property type="entry name" value="PAC"/>
    <property type="match status" value="1"/>
</dbReference>
<dbReference type="InterPro" id="IPR029016">
    <property type="entry name" value="GAF-like_dom_sf"/>
</dbReference>
<evidence type="ECO:0000256" key="2">
    <source>
        <dbReference type="ARBA" id="ARBA00012438"/>
    </source>
</evidence>
<dbReference type="GeneID" id="56144517"/>
<dbReference type="InterPro" id="IPR003018">
    <property type="entry name" value="GAF"/>
</dbReference>
<dbReference type="Pfam" id="PF00989">
    <property type="entry name" value="PAS"/>
    <property type="match status" value="1"/>
</dbReference>
<feature type="domain" description="Histidine kinase" evidence="6">
    <location>
        <begin position="454"/>
        <end position="653"/>
    </location>
</feature>
<proteinExistence type="predicted"/>
<evidence type="ECO:0000259" key="7">
    <source>
        <dbReference type="PROSITE" id="PS50112"/>
    </source>
</evidence>
<dbReference type="InterPro" id="IPR001610">
    <property type="entry name" value="PAC"/>
</dbReference>
<dbReference type="PANTHER" id="PTHR43711:SF1">
    <property type="entry name" value="HISTIDINE KINASE 1"/>
    <property type="match status" value="1"/>
</dbReference>
<dbReference type="SUPFAM" id="SSF47384">
    <property type="entry name" value="Homodimeric domain of signal transducing histidine kinase"/>
    <property type="match status" value="1"/>
</dbReference>
<keyword evidence="5" id="KW-0902">Two-component regulatory system</keyword>
<keyword evidence="3" id="KW-0808">Transferase</keyword>
<dbReference type="InterPro" id="IPR000700">
    <property type="entry name" value="PAS-assoc_C"/>
</dbReference>
<dbReference type="EC" id="2.7.13.3" evidence="2"/>
<dbReference type="Proteomes" id="UP000510869">
    <property type="component" value="Chromosome"/>
</dbReference>
<dbReference type="InterPro" id="IPR013767">
    <property type="entry name" value="PAS_fold"/>
</dbReference>
<evidence type="ECO:0000313" key="10">
    <source>
        <dbReference type="Proteomes" id="UP000510869"/>
    </source>
</evidence>
<dbReference type="PROSITE" id="PS50112">
    <property type="entry name" value="PAS"/>
    <property type="match status" value="1"/>
</dbReference>
<dbReference type="SUPFAM" id="SSF52172">
    <property type="entry name" value="CheY-like"/>
    <property type="match status" value="1"/>
</dbReference>
<dbReference type="Gene3D" id="1.10.287.130">
    <property type="match status" value="1"/>
</dbReference>
<dbReference type="PROSITE" id="PS50109">
    <property type="entry name" value="HIS_KIN"/>
    <property type="match status" value="1"/>
</dbReference>
<reference evidence="9 10" key="1">
    <citation type="submission" date="2020-07" db="EMBL/GenBank/DDBJ databases">
        <title>Natrinema (YPL30) sp. nov. and Haloterrigena xxxxxx (YPL8) sp. nov., isolated from a salt mine.</title>
        <authorList>
            <person name="Cui H."/>
        </authorList>
    </citation>
    <scope>NUCLEOTIDE SEQUENCE [LARGE SCALE GENOMIC DNA]</scope>
    <source>
        <strain evidence="9 10">YPL13</strain>
    </source>
</reference>
<dbReference type="SMART" id="SM00091">
    <property type="entry name" value="PAS"/>
    <property type="match status" value="1"/>
</dbReference>
<keyword evidence="10" id="KW-1185">Reference proteome</keyword>
<dbReference type="InterPro" id="IPR036890">
    <property type="entry name" value="HATPase_C_sf"/>
</dbReference>
<dbReference type="InterPro" id="IPR011006">
    <property type="entry name" value="CheY-like_superfamily"/>
</dbReference>
<dbReference type="AlphaFoldDB" id="A0A7D6GJL3"/>
<dbReference type="NCBIfam" id="TIGR00229">
    <property type="entry name" value="sensory_box"/>
    <property type="match status" value="1"/>
</dbReference>
<dbReference type="InterPro" id="IPR035965">
    <property type="entry name" value="PAS-like_dom_sf"/>
</dbReference>
<dbReference type="SUPFAM" id="SSF55874">
    <property type="entry name" value="ATPase domain of HSP90 chaperone/DNA topoisomerase II/histidine kinase"/>
    <property type="match status" value="1"/>
</dbReference>
<dbReference type="KEGG" id="nay:HYG81_14890"/>
<evidence type="ECO:0000256" key="5">
    <source>
        <dbReference type="ARBA" id="ARBA00023012"/>
    </source>
</evidence>
<name>A0A7D6GJL3_9EURY</name>
<dbReference type="InterPro" id="IPR050736">
    <property type="entry name" value="Sensor_HK_Regulatory"/>
</dbReference>